<organism evidence="2 3">
    <name type="scientific">Diploscapter pachys</name>
    <dbReference type="NCBI Taxonomy" id="2018661"/>
    <lineage>
        <taxon>Eukaryota</taxon>
        <taxon>Metazoa</taxon>
        <taxon>Ecdysozoa</taxon>
        <taxon>Nematoda</taxon>
        <taxon>Chromadorea</taxon>
        <taxon>Rhabditida</taxon>
        <taxon>Rhabditina</taxon>
        <taxon>Rhabditomorpha</taxon>
        <taxon>Rhabditoidea</taxon>
        <taxon>Rhabditidae</taxon>
        <taxon>Diploscapter</taxon>
    </lineage>
</organism>
<keyword evidence="1" id="KW-0472">Membrane</keyword>
<keyword evidence="1" id="KW-1133">Transmembrane helix</keyword>
<dbReference type="Proteomes" id="UP000218231">
    <property type="component" value="Unassembled WGS sequence"/>
</dbReference>
<dbReference type="AlphaFoldDB" id="A0A2A2LCP4"/>
<feature type="transmembrane region" description="Helical" evidence="1">
    <location>
        <begin position="41"/>
        <end position="61"/>
    </location>
</feature>
<comment type="caution">
    <text evidence="2">The sequence shown here is derived from an EMBL/GenBank/DDBJ whole genome shotgun (WGS) entry which is preliminary data.</text>
</comment>
<sequence length="105" mass="11633">MFTDRPKVLSHLGFRIHIPAGFGVFVLLFRVSVGLRVQQCLVSAVLVTFFILSPAAIRVFLHHEPLFDVSVGLPVQQCLARPIPALVTSSPIAVASAVRQRRRFE</sequence>
<protein>
    <submittedName>
        <fullName evidence="2">Uncharacterized protein</fullName>
    </submittedName>
</protein>
<gene>
    <name evidence="2" type="ORF">WR25_19592</name>
</gene>
<dbReference type="EMBL" id="LIAE01006917">
    <property type="protein sequence ID" value="PAV83855.1"/>
    <property type="molecule type" value="Genomic_DNA"/>
</dbReference>
<reference evidence="2 3" key="1">
    <citation type="journal article" date="2017" name="Curr. Biol.">
        <title>Genome architecture and evolution of a unichromosomal asexual nematode.</title>
        <authorList>
            <person name="Fradin H."/>
            <person name="Zegar C."/>
            <person name="Gutwein M."/>
            <person name="Lucas J."/>
            <person name="Kovtun M."/>
            <person name="Corcoran D."/>
            <person name="Baugh L.R."/>
            <person name="Kiontke K."/>
            <person name="Gunsalus K."/>
            <person name="Fitch D.H."/>
            <person name="Piano F."/>
        </authorList>
    </citation>
    <scope>NUCLEOTIDE SEQUENCE [LARGE SCALE GENOMIC DNA]</scope>
    <source>
        <strain evidence="2">PF1309</strain>
    </source>
</reference>
<name>A0A2A2LCP4_9BILA</name>
<evidence type="ECO:0000313" key="2">
    <source>
        <dbReference type="EMBL" id="PAV83855.1"/>
    </source>
</evidence>
<accession>A0A2A2LCP4</accession>
<evidence type="ECO:0000256" key="1">
    <source>
        <dbReference type="SAM" id="Phobius"/>
    </source>
</evidence>
<keyword evidence="1" id="KW-0812">Transmembrane</keyword>
<proteinExistence type="predicted"/>
<evidence type="ECO:0000313" key="3">
    <source>
        <dbReference type="Proteomes" id="UP000218231"/>
    </source>
</evidence>
<feature type="transmembrane region" description="Helical" evidence="1">
    <location>
        <begin position="12"/>
        <end position="29"/>
    </location>
</feature>
<keyword evidence="3" id="KW-1185">Reference proteome</keyword>